<feature type="compositionally biased region" description="Low complexity" evidence="1">
    <location>
        <begin position="1112"/>
        <end position="1131"/>
    </location>
</feature>
<proteinExistence type="predicted"/>
<feature type="compositionally biased region" description="Pro residues" evidence="1">
    <location>
        <begin position="856"/>
        <end position="869"/>
    </location>
</feature>
<feature type="compositionally biased region" description="Polar residues" evidence="1">
    <location>
        <begin position="1033"/>
        <end position="1042"/>
    </location>
</feature>
<feature type="compositionally biased region" description="Polar residues" evidence="1">
    <location>
        <begin position="877"/>
        <end position="893"/>
    </location>
</feature>
<gene>
    <name evidence="2" type="ORF">BCR33DRAFT_768654</name>
</gene>
<evidence type="ECO:0000313" key="2">
    <source>
        <dbReference type="EMBL" id="ORY39288.1"/>
    </source>
</evidence>
<feature type="compositionally biased region" description="Pro residues" evidence="1">
    <location>
        <begin position="825"/>
        <end position="840"/>
    </location>
</feature>
<feature type="compositionally biased region" description="Low complexity" evidence="1">
    <location>
        <begin position="604"/>
        <end position="617"/>
    </location>
</feature>
<name>A0A1Y2BX19_9FUNG</name>
<feature type="compositionally biased region" description="Polar residues" evidence="1">
    <location>
        <begin position="762"/>
        <end position="773"/>
    </location>
</feature>
<dbReference type="OrthoDB" id="2163605at2759"/>
<feature type="compositionally biased region" description="Low complexity" evidence="1">
    <location>
        <begin position="564"/>
        <end position="576"/>
    </location>
</feature>
<feature type="compositionally biased region" description="Low complexity" evidence="1">
    <location>
        <begin position="518"/>
        <end position="535"/>
    </location>
</feature>
<feature type="compositionally biased region" description="Basic and acidic residues" evidence="1">
    <location>
        <begin position="577"/>
        <end position="603"/>
    </location>
</feature>
<feature type="compositionally biased region" description="Basic and acidic residues" evidence="1">
    <location>
        <begin position="959"/>
        <end position="968"/>
    </location>
</feature>
<feature type="compositionally biased region" description="Polar residues" evidence="1">
    <location>
        <begin position="654"/>
        <end position="670"/>
    </location>
</feature>
<evidence type="ECO:0000313" key="3">
    <source>
        <dbReference type="Proteomes" id="UP000193642"/>
    </source>
</evidence>
<reference evidence="2 3" key="1">
    <citation type="submission" date="2016-07" db="EMBL/GenBank/DDBJ databases">
        <title>Pervasive Adenine N6-methylation of Active Genes in Fungi.</title>
        <authorList>
            <consortium name="DOE Joint Genome Institute"/>
            <person name="Mondo S.J."/>
            <person name="Dannebaum R.O."/>
            <person name="Kuo R.C."/>
            <person name="Labutti K."/>
            <person name="Haridas S."/>
            <person name="Kuo A."/>
            <person name="Salamov A."/>
            <person name="Ahrendt S.R."/>
            <person name="Lipzen A."/>
            <person name="Sullivan W."/>
            <person name="Andreopoulos W.B."/>
            <person name="Clum A."/>
            <person name="Lindquist E."/>
            <person name="Daum C."/>
            <person name="Ramamoorthy G.K."/>
            <person name="Gryganskyi A."/>
            <person name="Culley D."/>
            <person name="Magnuson J.K."/>
            <person name="James T.Y."/>
            <person name="O'Malley M.A."/>
            <person name="Stajich J.E."/>
            <person name="Spatafora J.W."/>
            <person name="Visel A."/>
            <person name="Grigoriev I.V."/>
        </authorList>
    </citation>
    <scope>NUCLEOTIDE SEQUENCE [LARGE SCALE GENOMIC DNA]</scope>
    <source>
        <strain evidence="2 3">JEL800</strain>
    </source>
</reference>
<protein>
    <submittedName>
        <fullName evidence="2">Uncharacterized protein</fullName>
    </submittedName>
</protein>
<feature type="compositionally biased region" description="Basic and acidic residues" evidence="1">
    <location>
        <begin position="703"/>
        <end position="713"/>
    </location>
</feature>
<feature type="region of interest" description="Disordered" evidence="1">
    <location>
        <begin position="1030"/>
        <end position="1186"/>
    </location>
</feature>
<dbReference type="Proteomes" id="UP000193642">
    <property type="component" value="Unassembled WGS sequence"/>
</dbReference>
<sequence>MIPRINLILLGFPSIPPSSNFDPATASSPSSSQENLLFSKYSQPSNQSTTTSTTSAGAARRVLMALDYNAQTDKKAPIPTIYDLLMRAGKKYLQNDPTVSECLKRFRNHYKRISSAEKSSSFVKPSLTVYSNPPDFALVGLESSLEVLRDGDTLLVVWSMVDDTPLQKQFLPSTQKSVPSAYSHEQVDVFGVIAASGGIHNQGKQGWSGPNLRVGETVHTERVDPKFKTEEEPDAESTRISTTQSEPPPTNESSQPPEPSEYIPSTTTTSRATTPKPSKQAPTTSKKPSKPSTPRTPTSKKPHHHPQSTTSLSTSIKSNPSPPQTSFSSLRIDGIGLLKGDTTYSDTASESSSSLSSDTDSPAPAPAAKSTSESVKSFTESMKEASTHLVGMLDALSDGIEVVQKATTTGGGGGSQSSGVRDRSVSSEFTVHTADGFKGSVGTVGRVSYGGSEKASESVVSSPVGQGGSSYGSGRKSSSVTESKHPSTASYGSSSQQQQHNEGIIGKIASLAHSIAGSPEHTSSSEPSHHPSQQTKQSNTDIHQSVASKSSETGSHTAGSFIESITSKASSLYSKSESFHSGRSEQPHTDPQHVSESLRDVKTKSSVHSVASKASDAGSHQSGGGFMDKMVSFSESVVSKVSDSVHSGTHHGSTRSIESNNYSQAALNATRESTSTIRGLENFVKEVSPTLAAISNVLQGPESHAKIPSKQEHGATSSGTLSVPRDSATTNRESTSTIRGLETFVEETSPAVAVISRELQPLSKNSDSTNTLKSVDKMRSKPDLANLPFPNILKSSGKLSDPVKQSTDKISDPPKPHTSQNFQQPPGPPLNWHPPPPPESQPRDSSHSTAQTFQQPPGPPPNWHPPPQTSQPRDSSHSTVNTEKSPTKSTTSLAEKLSHFAESTSSKLSALSQTFTSPTSKKSTSSLNTTTDPKTSSPSSSPSSPEKQNHTSNNSLAHKFAEFKESLTHSKQSLTTTATTASHQPSPTPSTHSPGTDDVNLFRPESQDFAYSPEVVTASYQNMFKTEGGISTDELSQISKGTGASVKESSAGGGEGDETPKAKRKGSGDVHSSRQSVGSVGKKEVHRSSKLELAEKRRSSGNIVKSAERSRASSVLSTSSSVTGSTYSASRRSSKSTVKEPKLPEKFKPITVPNPAHGSSGKLKRPGKGRANDDSQSDTSSVSNNR</sequence>
<feature type="compositionally biased region" description="Basic and acidic residues" evidence="1">
    <location>
        <begin position="1137"/>
        <end position="1148"/>
    </location>
</feature>
<feature type="compositionally biased region" description="Basic and acidic residues" evidence="1">
    <location>
        <begin position="806"/>
        <end position="815"/>
    </location>
</feature>
<dbReference type="AlphaFoldDB" id="A0A1Y2BX19"/>
<feature type="region of interest" description="Disordered" evidence="1">
    <location>
        <begin position="404"/>
        <end position="670"/>
    </location>
</feature>
<feature type="compositionally biased region" description="Low complexity" evidence="1">
    <location>
        <begin position="631"/>
        <end position="647"/>
    </location>
</feature>
<feature type="compositionally biased region" description="Polar residues" evidence="1">
    <location>
        <begin position="1177"/>
        <end position="1186"/>
    </location>
</feature>
<feature type="compositionally biased region" description="Polar residues" evidence="1">
    <location>
        <begin position="536"/>
        <end position="558"/>
    </location>
</feature>
<dbReference type="EMBL" id="MCGO01000040">
    <property type="protein sequence ID" value="ORY39288.1"/>
    <property type="molecule type" value="Genomic_DNA"/>
</dbReference>
<comment type="caution">
    <text evidence="2">The sequence shown here is derived from an EMBL/GenBank/DDBJ whole genome shotgun (WGS) entry which is preliminary data.</text>
</comment>
<feature type="compositionally biased region" description="Polar residues" evidence="1">
    <location>
        <begin position="901"/>
        <end position="911"/>
    </location>
</feature>
<feature type="compositionally biased region" description="Low complexity" evidence="1">
    <location>
        <begin position="345"/>
        <end position="374"/>
    </location>
</feature>
<feature type="compositionally biased region" description="Polar residues" evidence="1">
    <location>
        <begin position="238"/>
        <end position="255"/>
    </location>
</feature>
<feature type="region of interest" description="Disordered" evidence="1">
    <location>
        <begin position="701"/>
        <end position="1007"/>
    </location>
</feature>
<feature type="compositionally biased region" description="Low complexity" evidence="1">
    <location>
        <begin position="969"/>
        <end position="996"/>
    </location>
</feature>
<feature type="compositionally biased region" description="Polar residues" evidence="1">
    <location>
        <begin position="714"/>
        <end position="738"/>
    </location>
</feature>
<feature type="compositionally biased region" description="Low complexity" evidence="1">
    <location>
        <begin position="264"/>
        <end position="297"/>
    </location>
</feature>
<feature type="compositionally biased region" description="Polar residues" evidence="1">
    <location>
        <begin position="486"/>
        <end position="501"/>
    </location>
</feature>
<accession>A0A1Y2BX19</accession>
<keyword evidence="3" id="KW-1185">Reference proteome</keyword>
<feature type="compositionally biased region" description="Basic and acidic residues" evidence="1">
    <location>
        <begin position="216"/>
        <end position="230"/>
    </location>
</feature>
<feature type="compositionally biased region" description="Low complexity" evidence="1">
    <location>
        <begin position="912"/>
        <end position="945"/>
    </location>
</feature>
<evidence type="ECO:0000256" key="1">
    <source>
        <dbReference type="SAM" id="MobiDB-lite"/>
    </source>
</evidence>
<organism evidence="2 3">
    <name type="scientific">Rhizoclosmatium globosum</name>
    <dbReference type="NCBI Taxonomy" id="329046"/>
    <lineage>
        <taxon>Eukaryota</taxon>
        <taxon>Fungi</taxon>
        <taxon>Fungi incertae sedis</taxon>
        <taxon>Chytridiomycota</taxon>
        <taxon>Chytridiomycota incertae sedis</taxon>
        <taxon>Chytridiomycetes</taxon>
        <taxon>Chytridiales</taxon>
        <taxon>Chytriomycetaceae</taxon>
        <taxon>Rhizoclosmatium</taxon>
    </lineage>
</organism>
<feature type="compositionally biased region" description="Polar residues" evidence="1">
    <location>
        <begin position="307"/>
        <end position="329"/>
    </location>
</feature>
<feature type="region of interest" description="Disordered" evidence="1">
    <location>
        <begin position="200"/>
        <end position="384"/>
    </location>
</feature>
<feature type="compositionally biased region" description="Basic and acidic residues" evidence="1">
    <location>
        <begin position="1081"/>
        <end position="1098"/>
    </location>
</feature>
<feature type="compositionally biased region" description="Basic and acidic residues" evidence="1">
    <location>
        <begin position="1058"/>
        <end position="1072"/>
    </location>
</feature>